<dbReference type="RefSeq" id="WP_133515682.1">
    <property type="nucleotide sequence ID" value="NZ_SNWX01000022.1"/>
</dbReference>
<dbReference type="Proteomes" id="UP000295064">
    <property type="component" value="Unassembled WGS sequence"/>
</dbReference>
<dbReference type="GO" id="GO:0005886">
    <property type="term" value="C:plasma membrane"/>
    <property type="evidence" value="ECO:0007669"/>
    <property type="project" value="TreeGrafter"/>
</dbReference>
<feature type="transmembrane region" description="Helical" evidence="1">
    <location>
        <begin position="204"/>
        <end position="225"/>
    </location>
</feature>
<dbReference type="PANTHER" id="PTHR35804">
    <property type="entry name" value="LYSINE EXPORTER LYSO"/>
    <property type="match status" value="1"/>
</dbReference>
<feature type="transmembrane region" description="Helical" evidence="1">
    <location>
        <begin position="231"/>
        <end position="252"/>
    </location>
</feature>
<evidence type="ECO:0000313" key="3">
    <source>
        <dbReference type="Proteomes" id="UP000295064"/>
    </source>
</evidence>
<sequence>MASWLIFFSIGLGFLIGYSSLLNRRLIRYNKYLTNGGLLILLFSMGAKIGMDDQVLSQISQIGFKAFLFALSAIVGSVLMVYIFFKNDSKSYKNDSFSSSESEGDEPAGHKDTIIIAVTVMAGLIIALLYLDMRYISIMNQISNYALIVLLFGVGIDIGLNKEMMSYLVKYGWNIMIFPVLIAIGSILGTVIIGYLIGFNFSEAAAVGAGFGWYSLSGIILSQMHSVELGSIAFLSNIFREFLTFLLLPFVVKRFGRAASIAPGGATAMDVTLPMIKKVGGEEMVVPALVSGMVLTTLVPILVPFFIKL</sequence>
<dbReference type="EMBL" id="SNWX01000022">
    <property type="protein sequence ID" value="TDO84341.1"/>
    <property type="molecule type" value="Genomic_DNA"/>
</dbReference>
<dbReference type="GO" id="GO:0015661">
    <property type="term" value="F:L-lysine efflux transmembrane transporter activity"/>
    <property type="evidence" value="ECO:0007669"/>
    <property type="project" value="InterPro"/>
</dbReference>
<protein>
    <submittedName>
        <fullName evidence="2">Uncharacterized membrane protein YbjE (DUF340 family)</fullName>
    </submittedName>
</protein>
<dbReference type="Pfam" id="PF03956">
    <property type="entry name" value="Lys_export"/>
    <property type="match status" value="2"/>
</dbReference>
<name>A0A4R6LJU5_9FIRM</name>
<dbReference type="PANTHER" id="PTHR35804:SF1">
    <property type="entry name" value="LYSINE EXPORTER LYSO"/>
    <property type="match status" value="1"/>
</dbReference>
<reference evidence="2 3" key="1">
    <citation type="submission" date="2019-03" db="EMBL/GenBank/DDBJ databases">
        <title>Subsurface microbial communities from deep shales in Ohio and West Virginia, USA.</title>
        <authorList>
            <person name="Wrighton K."/>
        </authorList>
    </citation>
    <scope>NUCLEOTIDE SEQUENCE [LARGE SCALE GENOMIC DNA]</scope>
    <source>
        <strain evidence="2 3">MA284_T2</strain>
    </source>
</reference>
<proteinExistence type="predicted"/>
<accession>A0A4R6LJU5</accession>
<organism evidence="2 3">
    <name type="scientific">Halanaerobium saccharolyticum</name>
    <dbReference type="NCBI Taxonomy" id="43595"/>
    <lineage>
        <taxon>Bacteria</taxon>
        <taxon>Bacillati</taxon>
        <taxon>Bacillota</taxon>
        <taxon>Clostridia</taxon>
        <taxon>Halanaerobiales</taxon>
        <taxon>Halanaerobiaceae</taxon>
        <taxon>Halanaerobium</taxon>
    </lineage>
</organism>
<evidence type="ECO:0000313" key="2">
    <source>
        <dbReference type="EMBL" id="TDO84341.1"/>
    </source>
</evidence>
<feature type="transmembrane region" description="Helical" evidence="1">
    <location>
        <begin position="143"/>
        <end position="160"/>
    </location>
</feature>
<keyword evidence="1" id="KW-0472">Membrane</keyword>
<keyword evidence="1" id="KW-1133">Transmembrane helix</keyword>
<keyword evidence="1" id="KW-0812">Transmembrane</keyword>
<dbReference type="AlphaFoldDB" id="A0A4R6LJU5"/>
<evidence type="ECO:0000256" key="1">
    <source>
        <dbReference type="SAM" id="Phobius"/>
    </source>
</evidence>
<dbReference type="InterPro" id="IPR005642">
    <property type="entry name" value="LysO"/>
</dbReference>
<feature type="transmembrane region" description="Helical" evidence="1">
    <location>
        <begin position="285"/>
        <end position="307"/>
    </location>
</feature>
<feature type="transmembrane region" description="Helical" evidence="1">
    <location>
        <begin position="172"/>
        <end position="197"/>
    </location>
</feature>
<feature type="transmembrane region" description="Helical" evidence="1">
    <location>
        <begin position="62"/>
        <end position="85"/>
    </location>
</feature>
<feature type="transmembrane region" description="Helical" evidence="1">
    <location>
        <begin position="113"/>
        <end position="131"/>
    </location>
</feature>
<gene>
    <name evidence="2" type="ORF">DFR79_12219</name>
</gene>
<comment type="caution">
    <text evidence="2">The sequence shown here is derived from an EMBL/GenBank/DDBJ whole genome shotgun (WGS) entry which is preliminary data.</text>
</comment>
<dbReference type="OrthoDB" id="371078at2"/>